<dbReference type="Pfam" id="PF01783">
    <property type="entry name" value="Ribosomal_L32p"/>
    <property type="match status" value="1"/>
</dbReference>
<dbReference type="RefSeq" id="YP_009239243.1">
    <property type="nucleotide sequence ID" value="NC_029700.1"/>
</dbReference>
<keyword evidence="3 6" id="KW-0689">Ribosomal protein</keyword>
<evidence type="ECO:0000256" key="1">
    <source>
        <dbReference type="ARBA" id="ARBA00004229"/>
    </source>
</evidence>
<dbReference type="PANTHER" id="PTHR36083">
    <property type="entry name" value="50S RIBOSOMAL PROTEIN L32, CHLOROPLASTIC"/>
    <property type="match status" value="1"/>
</dbReference>
<sequence>MAVPKKRTSASKKRIRKNFWKKKGYCTALRAFSLGKSLSTGNSKSFLSDKQIK</sequence>
<comment type="similarity">
    <text evidence="2 6">Belongs to the bacterial ribosomal protein bL32 family.</text>
</comment>
<dbReference type="RefSeq" id="YP_009239248.1">
    <property type="nucleotide sequence ID" value="NC_029700.1"/>
</dbReference>
<comment type="subcellular location">
    <subcellularLocation>
        <location evidence="1 6">Plastid</location>
        <location evidence="1 6">Chloroplast</location>
    </subcellularLocation>
</comment>
<keyword evidence="7" id="KW-0150">Chloroplast</keyword>
<dbReference type="InterPro" id="IPR044958">
    <property type="entry name" value="Ribosomal_bL32_plant/cyanobact"/>
</dbReference>
<evidence type="ECO:0000256" key="4">
    <source>
        <dbReference type="ARBA" id="ARBA00023274"/>
    </source>
</evidence>
<organism evidence="7">
    <name type="scientific">Pedicularis ishidoyana</name>
    <dbReference type="NCBI Taxonomy" id="1653186"/>
    <lineage>
        <taxon>Eukaryota</taxon>
        <taxon>Viridiplantae</taxon>
        <taxon>Streptophyta</taxon>
        <taxon>Embryophyta</taxon>
        <taxon>Tracheophyta</taxon>
        <taxon>Spermatophyta</taxon>
        <taxon>Magnoliopsida</taxon>
        <taxon>eudicotyledons</taxon>
        <taxon>Gunneridae</taxon>
        <taxon>Pentapetalae</taxon>
        <taxon>asterids</taxon>
        <taxon>lamiids</taxon>
        <taxon>Lamiales</taxon>
        <taxon>Orobanchaceae</taxon>
        <taxon>Pedicularideae</taxon>
        <taxon>Pedicularis</taxon>
    </lineage>
</organism>
<dbReference type="GO" id="GO:0003735">
    <property type="term" value="F:structural constituent of ribosome"/>
    <property type="evidence" value="ECO:0007669"/>
    <property type="project" value="InterPro"/>
</dbReference>
<dbReference type="InterPro" id="IPR002677">
    <property type="entry name" value="Ribosomal_bL32"/>
</dbReference>
<dbReference type="GO" id="GO:0009507">
    <property type="term" value="C:chloroplast"/>
    <property type="evidence" value="ECO:0007669"/>
    <property type="project" value="UniProtKB-SubCell"/>
</dbReference>
<reference evidence="7" key="2">
    <citation type="submission" date="2016-03" db="EMBL/GenBank/DDBJ databases">
        <title>Complete chloroplast genome of a hemi-parasitic plant Pedicularis ishidoyana (Orobanchaceae) with extremely diminished SSC region.</title>
        <authorList>
            <person name="Cho W.-B."/>
            <person name="Lee D.-H."/>
            <person name="Kim H."/>
            <person name="Choi B.-H."/>
        </authorList>
    </citation>
    <scope>NUCLEOTIDE SEQUENCE</scope>
</reference>
<keyword evidence="7" id="KW-0934">Plastid</keyword>
<evidence type="ECO:0000313" key="7">
    <source>
        <dbReference type="EMBL" id="AML80533.1"/>
    </source>
</evidence>
<dbReference type="PANTHER" id="PTHR36083:SF1">
    <property type="entry name" value="LARGE RIBOSOMAL SUBUNIT PROTEIN BL32C"/>
    <property type="match status" value="1"/>
</dbReference>
<proteinExistence type="inferred from homology"/>
<geneLocation type="chloroplast" evidence="7"/>
<accession>A0A140F9A4</accession>
<reference evidence="7" key="1">
    <citation type="submission" date="2015-11" db="EMBL/GenBank/DDBJ databases">
        <authorList>
            <person name="Zhang Y."/>
            <person name="Guo Z."/>
        </authorList>
    </citation>
    <scope>NUCLEOTIDE SEQUENCE</scope>
</reference>
<dbReference type="AlphaFoldDB" id="A0A140F9A4"/>
<dbReference type="HAMAP" id="MF_00340">
    <property type="entry name" value="Ribosomal_bL32"/>
    <property type="match status" value="1"/>
</dbReference>
<dbReference type="EMBL" id="KU170194">
    <property type="protein sequence ID" value="AML80533.1"/>
    <property type="molecule type" value="Genomic_DNA"/>
</dbReference>
<protein>
    <recommendedName>
        <fullName evidence="5 6">Large ribosomal subunit protein bL32c</fullName>
    </recommendedName>
</protein>
<evidence type="ECO:0000256" key="6">
    <source>
        <dbReference type="HAMAP-Rule" id="MF_00340"/>
    </source>
</evidence>
<gene>
    <name evidence="6 7" type="primary">rpl32</name>
</gene>
<dbReference type="EMBL" id="KU170194">
    <property type="protein sequence ID" value="AML80534.1"/>
    <property type="molecule type" value="Genomic_DNA"/>
</dbReference>
<dbReference type="GO" id="GO:0015934">
    <property type="term" value="C:large ribosomal subunit"/>
    <property type="evidence" value="ECO:0007669"/>
    <property type="project" value="InterPro"/>
</dbReference>
<name>A0A140F9A4_9LAMI</name>
<evidence type="ECO:0000256" key="2">
    <source>
        <dbReference type="ARBA" id="ARBA00008560"/>
    </source>
</evidence>
<dbReference type="GO" id="GO:0006412">
    <property type="term" value="P:translation"/>
    <property type="evidence" value="ECO:0007669"/>
    <property type="project" value="UniProtKB-UniRule"/>
</dbReference>
<evidence type="ECO:0000256" key="3">
    <source>
        <dbReference type="ARBA" id="ARBA00022980"/>
    </source>
</evidence>
<dbReference type="InterPro" id="IPR011332">
    <property type="entry name" value="Ribosomal_zn-bd"/>
</dbReference>
<dbReference type="SUPFAM" id="SSF57829">
    <property type="entry name" value="Zn-binding ribosomal proteins"/>
    <property type="match status" value="1"/>
</dbReference>
<dbReference type="GeneID" id="27107856"/>
<keyword evidence="4 6" id="KW-0687">Ribonucleoprotein</keyword>
<dbReference type="GeneID" id="27107902"/>
<evidence type="ECO:0000256" key="5">
    <source>
        <dbReference type="ARBA" id="ARBA00035280"/>
    </source>
</evidence>